<sequence>MENEQPIFHVHNIQLMNFNQEIINLKYQPFNKKVENSKLDAIVRACDESLLSRDSYSRLAAVEPQLIREHHVAERRIEITDIMNRAINIKTFSLDRQPCIQDETGFDQYETEDGAYRSIRSILTILLPIWKQSTPPVLIPGDTIKLKLGGDSHNVGRKQNHVMTTVCLLNEGKKVLQPNNQYCICLYAGYEKYEMLTNISHIFKDELSDLKNNGFFDSDGVCWPVELFFCGDWKFMYIIMGLNAPNANYFCLYCNCDIESRWDMDRIWENTGNSKCKKKPPLFPAIDQENYIPDELHLLLRISDVLMECLFNDLIKKKEFEKQIKPVIEAAFKELSIQFEFFKSVDNKWNWTSLMGPDKKKMLKNFPVSRFIFGARGEDIE</sequence>
<dbReference type="AlphaFoldDB" id="A0A397W5G8"/>
<gene>
    <name evidence="1" type="ORF">C2G38_813894</name>
</gene>
<organism evidence="1 2">
    <name type="scientific">Gigaspora rosea</name>
    <dbReference type="NCBI Taxonomy" id="44941"/>
    <lineage>
        <taxon>Eukaryota</taxon>
        <taxon>Fungi</taxon>
        <taxon>Fungi incertae sedis</taxon>
        <taxon>Mucoromycota</taxon>
        <taxon>Glomeromycotina</taxon>
        <taxon>Glomeromycetes</taxon>
        <taxon>Diversisporales</taxon>
        <taxon>Gigasporaceae</taxon>
        <taxon>Gigaspora</taxon>
    </lineage>
</organism>
<proteinExistence type="predicted"/>
<accession>A0A397W5G8</accession>
<protein>
    <submittedName>
        <fullName evidence="1">Uncharacterized protein</fullName>
    </submittedName>
</protein>
<dbReference type="PANTHER" id="PTHR31424:SF5">
    <property type="entry name" value="APPLE DOMAIN-CONTAINING PROTEIN"/>
    <property type="match status" value="1"/>
</dbReference>
<dbReference type="EMBL" id="QKWP01000025">
    <property type="protein sequence ID" value="RIB29980.1"/>
    <property type="molecule type" value="Genomic_DNA"/>
</dbReference>
<evidence type="ECO:0000313" key="2">
    <source>
        <dbReference type="Proteomes" id="UP000266673"/>
    </source>
</evidence>
<dbReference type="Proteomes" id="UP000266673">
    <property type="component" value="Unassembled WGS sequence"/>
</dbReference>
<reference evidence="1 2" key="1">
    <citation type="submission" date="2018-06" db="EMBL/GenBank/DDBJ databases">
        <title>Comparative genomics reveals the genomic features of Rhizophagus irregularis, R. cerebriforme, R. diaphanum and Gigaspora rosea, and their symbiotic lifestyle signature.</title>
        <authorList>
            <person name="Morin E."/>
            <person name="San Clemente H."/>
            <person name="Chen E.C.H."/>
            <person name="De La Providencia I."/>
            <person name="Hainaut M."/>
            <person name="Kuo A."/>
            <person name="Kohler A."/>
            <person name="Murat C."/>
            <person name="Tang N."/>
            <person name="Roy S."/>
            <person name="Loubradou J."/>
            <person name="Henrissat B."/>
            <person name="Grigoriev I.V."/>
            <person name="Corradi N."/>
            <person name="Roux C."/>
            <person name="Martin F.M."/>
        </authorList>
    </citation>
    <scope>NUCLEOTIDE SEQUENCE [LARGE SCALE GENOMIC DNA]</scope>
    <source>
        <strain evidence="1 2">DAOM 194757</strain>
    </source>
</reference>
<comment type="caution">
    <text evidence="1">The sequence shown here is derived from an EMBL/GenBank/DDBJ whole genome shotgun (WGS) entry which is preliminary data.</text>
</comment>
<name>A0A397W5G8_9GLOM</name>
<dbReference type="PANTHER" id="PTHR31424">
    <property type="entry name" value="PROTEIN CBG23806"/>
    <property type="match status" value="1"/>
</dbReference>
<keyword evidence="2" id="KW-1185">Reference proteome</keyword>
<evidence type="ECO:0000313" key="1">
    <source>
        <dbReference type="EMBL" id="RIB29980.1"/>
    </source>
</evidence>
<dbReference type="OrthoDB" id="2371612at2759"/>